<dbReference type="Pfam" id="PF13374">
    <property type="entry name" value="TPR_10"/>
    <property type="match status" value="2"/>
</dbReference>
<comment type="caution">
    <text evidence="4">The sequence shown here is derived from an EMBL/GenBank/DDBJ whole genome shotgun (WGS) entry which is preliminary data.</text>
</comment>
<dbReference type="RefSeq" id="WP_155337753.1">
    <property type="nucleotide sequence ID" value="NZ_BAAABN010000042.1"/>
</dbReference>
<gene>
    <name evidence="4" type="ORF">Acor_35300</name>
</gene>
<dbReference type="Gene3D" id="3.40.50.300">
    <property type="entry name" value="P-loop containing nucleotide triphosphate hydrolases"/>
    <property type="match status" value="1"/>
</dbReference>
<dbReference type="SUPFAM" id="SSF52540">
    <property type="entry name" value="P-loop containing nucleoside triphosphate hydrolases"/>
    <property type="match status" value="1"/>
</dbReference>
<dbReference type="InterPro" id="IPR053137">
    <property type="entry name" value="NLR-like"/>
</dbReference>
<feature type="region of interest" description="Disordered" evidence="1">
    <location>
        <begin position="1"/>
        <end position="26"/>
    </location>
</feature>
<evidence type="ECO:0000256" key="1">
    <source>
        <dbReference type="SAM" id="MobiDB-lite"/>
    </source>
</evidence>
<evidence type="ECO:0000313" key="5">
    <source>
        <dbReference type="Proteomes" id="UP000334990"/>
    </source>
</evidence>
<dbReference type="EMBL" id="BLAD01000051">
    <property type="protein sequence ID" value="GES01466.1"/>
    <property type="molecule type" value="Genomic_DNA"/>
</dbReference>
<dbReference type="PANTHER" id="PTHR46082">
    <property type="entry name" value="ATP/GTP-BINDING PROTEIN-RELATED"/>
    <property type="match status" value="1"/>
</dbReference>
<reference evidence="4 5" key="1">
    <citation type="submission" date="2019-10" db="EMBL/GenBank/DDBJ databases">
        <title>Whole genome shotgun sequence of Acrocarpospora corrugata NBRC 13972.</title>
        <authorList>
            <person name="Ichikawa N."/>
            <person name="Kimura A."/>
            <person name="Kitahashi Y."/>
            <person name="Komaki H."/>
            <person name="Oguchi A."/>
        </authorList>
    </citation>
    <scope>NUCLEOTIDE SEQUENCE [LARGE SCALE GENOMIC DNA]</scope>
    <source>
        <strain evidence="4 5">NBRC 13972</strain>
    </source>
</reference>
<accession>A0A5M3VY59</accession>
<dbReference type="PANTHER" id="PTHR46082:SF6">
    <property type="entry name" value="AAA+ ATPASE DOMAIN-CONTAINING PROTEIN-RELATED"/>
    <property type="match status" value="1"/>
</dbReference>
<dbReference type="OrthoDB" id="580767at2"/>
<proteinExistence type="predicted"/>
<name>A0A5M3VY59_9ACTN</name>
<dbReference type="Proteomes" id="UP000334990">
    <property type="component" value="Unassembled WGS sequence"/>
</dbReference>
<evidence type="ECO:0000313" key="4">
    <source>
        <dbReference type="EMBL" id="GES01466.1"/>
    </source>
</evidence>
<dbReference type="Gene3D" id="1.25.40.10">
    <property type="entry name" value="Tetratricopeptide repeat domain"/>
    <property type="match status" value="3"/>
</dbReference>
<dbReference type="InterPro" id="IPR027417">
    <property type="entry name" value="P-loop_NTPase"/>
</dbReference>
<dbReference type="SUPFAM" id="SSF48452">
    <property type="entry name" value="TPR-like"/>
    <property type="match status" value="3"/>
</dbReference>
<protein>
    <submittedName>
        <fullName evidence="4">Uncharacterized protein</fullName>
    </submittedName>
</protein>
<dbReference type="InterPro" id="IPR056681">
    <property type="entry name" value="DUF7779"/>
</dbReference>
<dbReference type="Pfam" id="PF00931">
    <property type="entry name" value="NB-ARC"/>
    <property type="match status" value="1"/>
</dbReference>
<sequence>MELSGGAVHSTPDRQPSIWERVPPRNPHFTGREDLLLKLRDGISQVTAVVPEAQPQALQGQGGIGKTQLAIEYAWRYRRHYDVIYWVPAEQRELVPASMAALAPHLGLPPGIGMGIEETAASVKRALERGEPYRRWLVIFDNANQPTDLEDYIPRGSGHVLITSRNTLWTSHGTTLEVSVFDREESVTFLKNRVRREIRDETANTLAEKLGDLPLALEQAGALMFETAMSIDEYIELLDEQTTRLMAANKAEGYPQSMAAAWGLSVHELRRRLPEAIEVLRCCAFFGPEPIPRDVFRRGTQTDTPRIAPILADPLMLTKALSVLGRYALAKIDSATRTITVHRLIQTLLREELNEAEQHDIRHEVHLLLAHSAPRDAEDNNNWKSFEELVPHIVHSNLAECQSPNVREFALDTVRYLYLAGNYPLARTFVEEFIARWTERNGATHADVLVARKHLGNILRGLGMYAAAYENDHANLDQMRAVLGLGHSETLWATNSYGLTLISRGEFHRARELHEELLNSYQECMDPDPANVFRARHNLAIDYSLTSDYARSRDLLQNLLRDLSTARHGVGPRMLLGTYSGLSRAVRLCGDYEMACDLGQDAFDYGRQQLSPDHHQTLLAAKDLSIAKRRLGHLEDALELAEDTHTRLRQLLGEQHPDTLAAAVSRSNAYRMLGNLDRAFALALETVPQYSLVYDSDHPFTHACNGNLAVLHRLRGEPAKARETNQAAVDALVRRLGWPHDYTLSSAVNLQSDLAALGETAAARRLGEETLERLRTLFGADHFLTLSCAGNLALDLRAAGAAEEGDRLLQDTLARYRAQNGSGHPDAVLAARGVRINCDFDPQSI</sequence>
<dbReference type="Pfam" id="PF13424">
    <property type="entry name" value="TPR_12"/>
    <property type="match status" value="3"/>
</dbReference>
<dbReference type="GO" id="GO:0043531">
    <property type="term" value="F:ADP binding"/>
    <property type="evidence" value="ECO:0007669"/>
    <property type="project" value="InterPro"/>
</dbReference>
<feature type="domain" description="DUF7779" evidence="3">
    <location>
        <begin position="274"/>
        <end position="357"/>
    </location>
</feature>
<evidence type="ECO:0000259" key="3">
    <source>
        <dbReference type="Pfam" id="PF25000"/>
    </source>
</evidence>
<dbReference type="InterPro" id="IPR002182">
    <property type="entry name" value="NB-ARC"/>
</dbReference>
<dbReference type="AlphaFoldDB" id="A0A5M3VY59"/>
<dbReference type="NCBIfam" id="NF040586">
    <property type="entry name" value="FxSxx_TPR"/>
    <property type="match status" value="1"/>
</dbReference>
<evidence type="ECO:0000259" key="2">
    <source>
        <dbReference type="Pfam" id="PF00931"/>
    </source>
</evidence>
<dbReference type="InterPro" id="IPR011990">
    <property type="entry name" value="TPR-like_helical_dom_sf"/>
</dbReference>
<keyword evidence="5" id="KW-1185">Reference proteome</keyword>
<feature type="domain" description="NB-ARC" evidence="2">
    <location>
        <begin position="57"/>
        <end position="195"/>
    </location>
</feature>
<organism evidence="4 5">
    <name type="scientific">Acrocarpospora corrugata</name>
    <dbReference type="NCBI Taxonomy" id="35763"/>
    <lineage>
        <taxon>Bacteria</taxon>
        <taxon>Bacillati</taxon>
        <taxon>Actinomycetota</taxon>
        <taxon>Actinomycetes</taxon>
        <taxon>Streptosporangiales</taxon>
        <taxon>Streptosporangiaceae</taxon>
        <taxon>Acrocarpospora</taxon>
    </lineage>
</organism>
<dbReference type="Pfam" id="PF25000">
    <property type="entry name" value="DUF7779"/>
    <property type="match status" value="1"/>
</dbReference>